<dbReference type="AlphaFoldDB" id="C9ZNA7"/>
<evidence type="ECO:0000313" key="1">
    <source>
        <dbReference type="EMBL" id="CBH10885.1"/>
    </source>
</evidence>
<evidence type="ECO:0000313" key="2">
    <source>
        <dbReference type="Proteomes" id="UP000002316"/>
    </source>
</evidence>
<gene>
    <name evidence="1" type="ORF">TbgDal_V230</name>
</gene>
<dbReference type="Proteomes" id="UP000002316">
    <property type="component" value="Chromosome 5"/>
</dbReference>
<name>C9ZNA7_TRYB9</name>
<protein>
    <submittedName>
        <fullName evidence="1">Uncharacterized protein</fullName>
    </submittedName>
</protein>
<dbReference type="EMBL" id="FN554968">
    <property type="protein sequence ID" value="CBH10885.1"/>
    <property type="molecule type" value="Genomic_DNA"/>
</dbReference>
<organism evidence="1 2">
    <name type="scientific">Trypanosoma brucei gambiense (strain MHOM/CI/86/DAL972)</name>
    <dbReference type="NCBI Taxonomy" id="679716"/>
    <lineage>
        <taxon>Eukaryota</taxon>
        <taxon>Discoba</taxon>
        <taxon>Euglenozoa</taxon>
        <taxon>Kinetoplastea</taxon>
        <taxon>Metakinetoplastina</taxon>
        <taxon>Trypanosomatida</taxon>
        <taxon>Trypanosomatidae</taxon>
        <taxon>Trypanosoma</taxon>
    </lineage>
</organism>
<proteinExistence type="predicted"/>
<reference evidence="2" key="1">
    <citation type="journal article" date="2010" name="PLoS Negl. Trop. Dis.">
        <title>The genome sequence of Trypanosoma brucei gambiense, causative agent of chronic human african trypanosomiasis.</title>
        <authorList>
            <person name="Jackson A.P."/>
            <person name="Sanders M."/>
            <person name="Berry A."/>
            <person name="McQuillan J."/>
            <person name="Aslett M.A."/>
            <person name="Quail M.A."/>
            <person name="Chukualim B."/>
            <person name="Capewell P."/>
            <person name="MacLeod A."/>
            <person name="Melville S.E."/>
            <person name="Gibson W."/>
            <person name="Barry J.D."/>
            <person name="Berriman M."/>
            <person name="Hertz-Fowler C."/>
        </authorList>
    </citation>
    <scope>NUCLEOTIDE SEQUENCE [LARGE SCALE GENOMIC DNA]</scope>
    <source>
        <strain evidence="2">MHOM/CI/86/DAL972</strain>
    </source>
</reference>
<dbReference type="KEGG" id="tbg:TbgDal_V230"/>
<sequence length="119" mass="14569">MCARRSPRWNNILFIPQFFVSCSSGRLYHTFLFMCRVHRSRCDKFRRSHTVVKGRHRRVGTAVSYPTRYHDSEIYVQRCRNMSQRRSAFLSSYPQYVLWSDIHFNFLWLRSCFVHRRVL</sequence>
<dbReference type="PROSITE" id="PS51257">
    <property type="entry name" value="PROKAR_LIPOPROTEIN"/>
    <property type="match status" value="1"/>
</dbReference>
<accession>C9ZNA7</accession>
<dbReference type="RefSeq" id="XP_011773172.1">
    <property type="nucleotide sequence ID" value="XM_011774870.1"/>
</dbReference>
<dbReference type="GeneID" id="23861215"/>